<name>A0AC34QY23_9BILA</name>
<reference evidence="2" key="1">
    <citation type="submission" date="2022-11" db="UniProtKB">
        <authorList>
            <consortium name="WormBaseParasite"/>
        </authorList>
    </citation>
    <scope>IDENTIFICATION</scope>
</reference>
<dbReference type="Proteomes" id="UP000887576">
    <property type="component" value="Unplaced"/>
</dbReference>
<dbReference type="WBParaSite" id="JU765_v2.g20193.t2">
    <property type="protein sequence ID" value="JU765_v2.g20193.t2"/>
    <property type="gene ID" value="JU765_v2.g20193"/>
</dbReference>
<proteinExistence type="predicted"/>
<evidence type="ECO:0000313" key="1">
    <source>
        <dbReference type="Proteomes" id="UP000887576"/>
    </source>
</evidence>
<sequence length="184" mass="20904">MNRQLIFTGYRALKQCKNQLGFLSTETLPTNKSSNPKEVTQQTAKFDEITHTGQAWDEADWRLQRFDENKKMVNPNIAANLIAEQPPKAIKERIAKSDYRLQRFDENKKMVNPNIAANLISEQPPKAIKERIAKCDGGHPALGHPAVFINLDKPGTHACGYCGQRYYNPHSTKPEQLSIHHIEV</sequence>
<evidence type="ECO:0000313" key="2">
    <source>
        <dbReference type="WBParaSite" id="JU765_v2.g20193.t2"/>
    </source>
</evidence>
<accession>A0AC34QY23</accession>
<organism evidence="1 2">
    <name type="scientific">Panagrolaimus sp. JU765</name>
    <dbReference type="NCBI Taxonomy" id="591449"/>
    <lineage>
        <taxon>Eukaryota</taxon>
        <taxon>Metazoa</taxon>
        <taxon>Ecdysozoa</taxon>
        <taxon>Nematoda</taxon>
        <taxon>Chromadorea</taxon>
        <taxon>Rhabditida</taxon>
        <taxon>Tylenchina</taxon>
        <taxon>Panagrolaimomorpha</taxon>
        <taxon>Panagrolaimoidea</taxon>
        <taxon>Panagrolaimidae</taxon>
        <taxon>Panagrolaimus</taxon>
    </lineage>
</organism>
<protein>
    <submittedName>
        <fullName evidence="2">Complex I-13kD-A</fullName>
    </submittedName>
</protein>